<reference evidence="2" key="1">
    <citation type="submission" date="2022-06" db="EMBL/GenBank/DDBJ databases">
        <title>Complete genome sequence of Mycobacterium pseudoshottsii NJB1907-Z4.</title>
        <authorList>
            <person name="Komine T."/>
            <person name="Fukano H."/>
            <person name="Wada S."/>
        </authorList>
    </citation>
    <scope>NUCLEOTIDE SEQUENCE</scope>
    <source>
        <strain evidence="2">NJB1907-Z4</strain>
    </source>
</reference>
<keyword evidence="1" id="KW-0472">Membrane</keyword>
<evidence type="ECO:0000313" key="3">
    <source>
        <dbReference type="Proteomes" id="UP001058626"/>
    </source>
</evidence>
<evidence type="ECO:0000256" key="1">
    <source>
        <dbReference type="SAM" id="Phobius"/>
    </source>
</evidence>
<feature type="transmembrane region" description="Helical" evidence="1">
    <location>
        <begin position="20"/>
        <end position="41"/>
    </location>
</feature>
<sequence length="51" mass="5719">MPLVIWLIGGSYLQDRFPAVPFWTWIVGFAALTTVLNLIGLKVADRANFIL</sequence>
<proteinExistence type="predicted"/>
<organism evidence="2 3">
    <name type="scientific">Mycobacterium pseudoshottsii</name>
    <dbReference type="NCBI Taxonomy" id="265949"/>
    <lineage>
        <taxon>Bacteria</taxon>
        <taxon>Bacillati</taxon>
        <taxon>Actinomycetota</taxon>
        <taxon>Actinomycetes</taxon>
        <taxon>Mycobacteriales</taxon>
        <taxon>Mycobacteriaceae</taxon>
        <taxon>Mycobacterium</taxon>
        <taxon>Mycobacterium ulcerans group</taxon>
    </lineage>
</organism>
<protein>
    <submittedName>
        <fullName evidence="2">Uncharacterized protein</fullName>
    </submittedName>
</protein>
<dbReference type="Proteomes" id="UP001058626">
    <property type="component" value="Chromosome"/>
</dbReference>
<keyword evidence="1" id="KW-1133">Transmembrane helix</keyword>
<keyword evidence="3" id="KW-1185">Reference proteome</keyword>
<keyword evidence="1" id="KW-0812">Transmembrane</keyword>
<name>A0A9N7LQD9_9MYCO</name>
<dbReference type="EMBL" id="AP026367">
    <property type="protein sequence ID" value="BDN80773.1"/>
    <property type="molecule type" value="Genomic_DNA"/>
</dbReference>
<gene>
    <name evidence="2" type="ORF">NJB1907Z4_C09880</name>
</gene>
<evidence type="ECO:0000313" key="2">
    <source>
        <dbReference type="EMBL" id="BDN80773.1"/>
    </source>
</evidence>
<accession>A0A9N7LQD9</accession>
<dbReference type="AlphaFoldDB" id="A0A9N7LQD9"/>